<sequence>MALLASSTICALAKLTHEKRKNLEKKKELQSIFNNLEEEISPNLKRLFERDTEVFQRSIDARVHRDKLNKELEEIENIPENKEIIEEKKSLIKICQNTANTTLREANGTLFEIISYSVKVFNYSCRMWSIGLTYAKGDAGAGINSSLAAVSTCLLVAHVNVQTAIKDKLAWVHDAKMKCDTIQELLHDMQERAQMIIQNSRKETVAKIVISSGI</sequence>
<protein>
    <recommendedName>
        <fullName evidence="1">Cyclodeaminase/cyclohydrolase domain-containing protein</fullName>
    </recommendedName>
</protein>
<evidence type="ECO:0000313" key="2">
    <source>
        <dbReference type="EMBL" id="KXV70635.1"/>
    </source>
</evidence>
<name>A0A149URX1_9PROT</name>
<dbReference type="InterPro" id="IPR036178">
    <property type="entry name" value="Formintransfe-cycloase-like_sf"/>
</dbReference>
<dbReference type="Gene3D" id="1.20.120.680">
    <property type="entry name" value="Formiminotetrahydrofolate cyclodeaminase monomer, up-and-down helical bundle"/>
    <property type="match status" value="1"/>
</dbReference>
<reference evidence="2 3" key="1">
    <citation type="submission" date="2015-06" db="EMBL/GenBank/DDBJ databases">
        <title>Improved classification and identification of acetic acid bacteria using matrix-assisted laser desorption/ionization time-of-flight mass spectrometry; Gluconobacter nephelii and Gluconobacter uchimurae are later heterotypic synonyms of Gluconobacter japonicus and Gluconobacter oxydans, respectively.</title>
        <authorList>
            <person name="Li L."/>
            <person name="Cleenwerck I."/>
            <person name="De Vuyst L."/>
            <person name="Vandamme P."/>
        </authorList>
    </citation>
    <scope>NUCLEOTIDE SEQUENCE [LARGE SCALE GENOMIC DNA]</scope>
    <source>
        <strain evidence="2 3">LMG 1699</strain>
    </source>
</reference>
<proteinExistence type="predicted"/>
<organism evidence="2 3">
    <name type="scientific">Acetobacter malorum</name>
    <dbReference type="NCBI Taxonomy" id="178901"/>
    <lineage>
        <taxon>Bacteria</taxon>
        <taxon>Pseudomonadati</taxon>
        <taxon>Pseudomonadota</taxon>
        <taxon>Alphaproteobacteria</taxon>
        <taxon>Acetobacterales</taxon>
        <taxon>Acetobacteraceae</taxon>
        <taxon>Acetobacter</taxon>
    </lineage>
</organism>
<dbReference type="SUPFAM" id="SSF101262">
    <property type="entry name" value="Methenyltetrahydrofolate cyclohydrolase-like"/>
    <property type="match status" value="1"/>
</dbReference>
<dbReference type="EMBL" id="LHZX01000216">
    <property type="protein sequence ID" value="KXV70635.1"/>
    <property type="molecule type" value="Genomic_DNA"/>
</dbReference>
<gene>
    <name evidence="2" type="ORF">AD951_02495</name>
</gene>
<evidence type="ECO:0000313" key="3">
    <source>
        <dbReference type="Proteomes" id="UP000075377"/>
    </source>
</evidence>
<dbReference type="InterPro" id="IPR007044">
    <property type="entry name" value="Cyclodeamin/CycHdrlase"/>
</dbReference>
<comment type="caution">
    <text evidence="2">The sequence shown here is derived from an EMBL/GenBank/DDBJ whole genome shotgun (WGS) entry which is preliminary data.</text>
</comment>
<dbReference type="Pfam" id="PF04961">
    <property type="entry name" value="FTCD_C"/>
    <property type="match status" value="1"/>
</dbReference>
<dbReference type="AlphaFoldDB" id="A0A149URX1"/>
<accession>A0A149URX1</accession>
<dbReference type="PATRIC" id="fig|178901.14.peg.2606"/>
<evidence type="ECO:0000259" key="1">
    <source>
        <dbReference type="Pfam" id="PF04961"/>
    </source>
</evidence>
<feature type="domain" description="Cyclodeaminase/cyclohydrolase" evidence="1">
    <location>
        <begin position="2"/>
        <end position="168"/>
    </location>
</feature>
<dbReference type="GO" id="GO:0003824">
    <property type="term" value="F:catalytic activity"/>
    <property type="evidence" value="ECO:0007669"/>
    <property type="project" value="InterPro"/>
</dbReference>
<dbReference type="Proteomes" id="UP000075377">
    <property type="component" value="Unassembled WGS sequence"/>
</dbReference>